<evidence type="ECO:0000313" key="2">
    <source>
        <dbReference type="EMBL" id="KZS16833.1"/>
    </source>
</evidence>
<sequence>MFYTFKNLTMFFKNVFRRAPPPPKRTTEHRGSQLEQRGSPPSPEIHAHNDDGKKMVRLGIAKWNFIL</sequence>
<gene>
    <name evidence="2" type="ORF">APZ42_017476</name>
</gene>
<proteinExistence type="predicted"/>
<dbReference type="Proteomes" id="UP000076858">
    <property type="component" value="Unassembled WGS sequence"/>
</dbReference>
<feature type="region of interest" description="Disordered" evidence="1">
    <location>
        <begin position="17"/>
        <end position="51"/>
    </location>
</feature>
<accession>A0A164ZVK7</accession>
<dbReference type="EMBL" id="LRGB01000687">
    <property type="protein sequence ID" value="KZS16833.1"/>
    <property type="molecule type" value="Genomic_DNA"/>
</dbReference>
<comment type="caution">
    <text evidence="2">The sequence shown here is derived from an EMBL/GenBank/DDBJ whole genome shotgun (WGS) entry which is preliminary data.</text>
</comment>
<evidence type="ECO:0000256" key="1">
    <source>
        <dbReference type="SAM" id="MobiDB-lite"/>
    </source>
</evidence>
<name>A0A164ZVK7_9CRUS</name>
<organism evidence="2 3">
    <name type="scientific">Daphnia magna</name>
    <dbReference type="NCBI Taxonomy" id="35525"/>
    <lineage>
        <taxon>Eukaryota</taxon>
        <taxon>Metazoa</taxon>
        <taxon>Ecdysozoa</taxon>
        <taxon>Arthropoda</taxon>
        <taxon>Crustacea</taxon>
        <taxon>Branchiopoda</taxon>
        <taxon>Diplostraca</taxon>
        <taxon>Cladocera</taxon>
        <taxon>Anomopoda</taxon>
        <taxon>Daphniidae</taxon>
        <taxon>Daphnia</taxon>
    </lineage>
</organism>
<reference evidence="2 3" key="1">
    <citation type="submission" date="2016-03" db="EMBL/GenBank/DDBJ databases">
        <title>EvidentialGene: Evidence-directed Construction of Genes on Genomes.</title>
        <authorList>
            <person name="Gilbert D.G."/>
            <person name="Choi J.-H."/>
            <person name="Mockaitis K."/>
            <person name="Colbourne J."/>
            <person name="Pfrender M."/>
        </authorList>
    </citation>
    <scope>NUCLEOTIDE SEQUENCE [LARGE SCALE GENOMIC DNA]</scope>
    <source>
        <strain evidence="2 3">Xinb3</strain>
        <tissue evidence="2">Complete organism</tissue>
    </source>
</reference>
<keyword evidence="3" id="KW-1185">Reference proteome</keyword>
<protein>
    <submittedName>
        <fullName evidence="2">Uncharacterized protein</fullName>
    </submittedName>
</protein>
<evidence type="ECO:0000313" key="3">
    <source>
        <dbReference type="Proteomes" id="UP000076858"/>
    </source>
</evidence>
<dbReference type="AlphaFoldDB" id="A0A164ZVK7"/>